<keyword evidence="1" id="KW-1133">Transmembrane helix</keyword>
<gene>
    <name evidence="2" type="ORF">J2S01_001803</name>
</gene>
<evidence type="ECO:0000256" key="1">
    <source>
        <dbReference type="SAM" id="Phobius"/>
    </source>
</evidence>
<dbReference type="RefSeq" id="WP_307224254.1">
    <property type="nucleotide sequence ID" value="NZ_CP116940.1"/>
</dbReference>
<sequence length="225" mass="25956">MEDKKLNINEYILHIFINIIYVFIILGPGMYFGYKNQSTEMITSIVGGAIAVAFLNFDKIAEISGLGFKVKRVEKIIDDADNAVEKLKNLAALYINITSKTFLYHGIVDGIPDRDREDIIRDLETIITEFEVNDSNVKRTLYECKYSLGCYLYNELIGIVDDFAVKNALRKLGTNRHTRNYGNAKLEDLIRPEEITDKLNHYPVNLNDQEKKAFEKYKNYISHIQ</sequence>
<name>A0ABT9Y8C4_9FIRM</name>
<accession>A0ABT9Y8C4</accession>
<reference evidence="2 3" key="1">
    <citation type="submission" date="2023-07" db="EMBL/GenBank/DDBJ databases">
        <title>Genomic Encyclopedia of Type Strains, Phase IV (KMG-IV): sequencing the most valuable type-strain genomes for metagenomic binning, comparative biology and taxonomic classification.</title>
        <authorList>
            <person name="Goeker M."/>
        </authorList>
    </citation>
    <scope>NUCLEOTIDE SEQUENCE [LARGE SCALE GENOMIC DNA]</scope>
    <source>
        <strain evidence="2 3">DSM 16980</strain>
    </source>
</reference>
<feature type="transmembrane region" description="Helical" evidence="1">
    <location>
        <begin position="12"/>
        <end position="34"/>
    </location>
</feature>
<organism evidence="2 3">
    <name type="scientific">Pectinatus haikarae</name>
    <dbReference type="NCBI Taxonomy" id="349096"/>
    <lineage>
        <taxon>Bacteria</taxon>
        <taxon>Bacillati</taxon>
        <taxon>Bacillota</taxon>
        <taxon>Negativicutes</taxon>
        <taxon>Selenomonadales</taxon>
        <taxon>Selenomonadaceae</taxon>
        <taxon>Pectinatus</taxon>
    </lineage>
</organism>
<evidence type="ECO:0000313" key="3">
    <source>
        <dbReference type="Proteomes" id="UP001239167"/>
    </source>
</evidence>
<evidence type="ECO:0000313" key="2">
    <source>
        <dbReference type="EMBL" id="MDQ0204081.1"/>
    </source>
</evidence>
<keyword evidence="1" id="KW-0472">Membrane</keyword>
<dbReference type="EMBL" id="JAUSUE010000012">
    <property type="protein sequence ID" value="MDQ0204081.1"/>
    <property type="molecule type" value="Genomic_DNA"/>
</dbReference>
<protein>
    <submittedName>
        <fullName evidence="2">Uncharacterized protein</fullName>
    </submittedName>
</protein>
<proteinExistence type="predicted"/>
<dbReference type="Proteomes" id="UP001239167">
    <property type="component" value="Unassembled WGS sequence"/>
</dbReference>
<comment type="caution">
    <text evidence="2">The sequence shown here is derived from an EMBL/GenBank/DDBJ whole genome shotgun (WGS) entry which is preliminary data.</text>
</comment>
<keyword evidence="3" id="KW-1185">Reference proteome</keyword>
<keyword evidence="1" id="KW-0812">Transmembrane</keyword>